<evidence type="ECO:0000259" key="1">
    <source>
        <dbReference type="PROSITE" id="PS50943"/>
    </source>
</evidence>
<dbReference type="InterPro" id="IPR001387">
    <property type="entry name" value="Cro/C1-type_HTH"/>
</dbReference>
<feature type="domain" description="HTH cro/C1-type" evidence="1">
    <location>
        <begin position="9"/>
        <end position="63"/>
    </location>
</feature>
<evidence type="ECO:0000313" key="3">
    <source>
        <dbReference type="Proteomes" id="UP000257032"/>
    </source>
</evidence>
<dbReference type="RefSeq" id="WP_115893235.1">
    <property type="nucleotide sequence ID" value="NZ_QTLC01000007.1"/>
</dbReference>
<gene>
    <name evidence="2" type="ORF">DXT76_01085</name>
</gene>
<accession>A0A3D8VT09</accession>
<dbReference type="SUPFAM" id="SSF47413">
    <property type="entry name" value="lambda repressor-like DNA-binding domains"/>
    <property type="match status" value="1"/>
</dbReference>
<name>A0A3D8VT09_9BACI</name>
<dbReference type="Pfam" id="PF13443">
    <property type="entry name" value="HTH_26"/>
    <property type="match status" value="1"/>
</dbReference>
<comment type="caution">
    <text evidence="2">The sequence shown here is derived from an EMBL/GenBank/DDBJ whole genome shotgun (WGS) entry which is preliminary data.</text>
</comment>
<dbReference type="EMBL" id="QTLC01000007">
    <property type="protein sequence ID" value="RDY72564.1"/>
    <property type="molecule type" value="Genomic_DNA"/>
</dbReference>
<protein>
    <submittedName>
        <fullName evidence="2">XRE family transcriptional regulator</fullName>
    </submittedName>
</protein>
<reference evidence="2 3" key="1">
    <citation type="submission" date="2018-08" db="EMBL/GenBank/DDBJ databases">
        <title>Genome sequence of strict halophilic Halobacillus trueperi SS1 isolated from Lunsu, a salty water body of North West Himalayas.</title>
        <authorList>
            <person name="Gupta S."/>
            <person name="Sharma P."/>
            <person name="Dev K."/>
            <person name="Baumler D."/>
            <person name="Sourirajan A."/>
        </authorList>
    </citation>
    <scope>NUCLEOTIDE SEQUENCE [LARGE SCALE GENOMIC DNA]</scope>
    <source>
        <strain evidence="2 3">SS1</strain>
    </source>
</reference>
<dbReference type="Proteomes" id="UP000257032">
    <property type="component" value="Unassembled WGS sequence"/>
</dbReference>
<dbReference type="InterPro" id="IPR010982">
    <property type="entry name" value="Lambda_DNA-bd_dom_sf"/>
</dbReference>
<sequence>MSIYFYLDIDKILKQRRWTLSKLAEETGISITQLCNIRASKRASLNTVNKIASSLNEKDLSKILSFEENSK</sequence>
<evidence type="ECO:0000313" key="2">
    <source>
        <dbReference type="EMBL" id="RDY72564.1"/>
    </source>
</evidence>
<dbReference type="AlphaFoldDB" id="A0A3D8VT09"/>
<proteinExistence type="predicted"/>
<dbReference type="Gene3D" id="1.10.260.40">
    <property type="entry name" value="lambda repressor-like DNA-binding domains"/>
    <property type="match status" value="1"/>
</dbReference>
<dbReference type="GO" id="GO:0003677">
    <property type="term" value="F:DNA binding"/>
    <property type="evidence" value="ECO:0007669"/>
    <property type="project" value="InterPro"/>
</dbReference>
<organism evidence="2 3">
    <name type="scientific">Halobacillus trueperi</name>
    <dbReference type="NCBI Taxonomy" id="156205"/>
    <lineage>
        <taxon>Bacteria</taxon>
        <taxon>Bacillati</taxon>
        <taxon>Bacillota</taxon>
        <taxon>Bacilli</taxon>
        <taxon>Bacillales</taxon>
        <taxon>Bacillaceae</taxon>
        <taxon>Halobacillus</taxon>
    </lineage>
</organism>
<dbReference type="PROSITE" id="PS50943">
    <property type="entry name" value="HTH_CROC1"/>
    <property type="match status" value="1"/>
</dbReference>